<gene>
    <name evidence="1" type="ORF">CF15_07550</name>
</gene>
<reference evidence="1 2" key="1">
    <citation type="submission" date="2015-11" db="EMBL/GenBank/DDBJ databases">
        <title>Genome sequence of Pyrodictium occultum PL-19, a marine hyperthermophilic archaeon isolated from Volcano, Italy.</title>
        <authorList>
            <person name="Utturkar S."/>
            <person name="Huber H."/>
            <person name="Leptihn S."/>
            <person name="Brown S."/>
            <person name="Stetter K.O."/>
            <person name="Podar M."/>
        </authorList>
    </citation>
    <scope>NUCLEOTIDE SEQUENCE [LARGE SCALE GENOMIC DNA]</scope>
    <source>
        <strain evidence="1 2">PL-19</strain>
    </source>
</reference>
<dbReference type="AlphaFoldDB" id="A0A0V8RWX3"/>
<organism evidence="1 2">
    <name type="scientific">Pyrodictium occultum</name>
    <dbReference type="NCBI Taxonomy" id="2309"/>
    <lineage>
        <taxon>Archaea</taxon>
        <taxon>Thermoproteota</taxon>
        <taxon>Thermoprotei</taxon>
        <taxon>Desulfurococcales</taxon>
        <taxon>Pyrodictiaceae</taxon>
        <taxon>Pyrodictium</taxon>
    </lineage>
</organism>
<evidence type="ECO:0008006" key="3">
    <source>
        <dbReference type="Google" id="ProtNLM"/>
    </source>
</evidence>
<accession>A0A0V8RWX3</accession>
<dbReference type="Proteomes" id="UP000053352">
    <property type="component" value="Unassembled WGS sequence"/>
</dbReference>
<keyword evidence="2" id="KW-1185">Reference proteome</keyword>
<proteinExistence type="predicted"/>
<dbReference type="EMBL" id="LNTB01000001">
    <property type="protein sequence ID" value="KSW12560.1"/>
    <property type="molecule type" value="Genomic_DNA"/>
</dbReference>
<evidence type="ECO:0000313" key="1">
    <source>
        <dbReference type="EMBL" id="KSW12560.1"/>
    </source>
</evidence>
<protein>
    <recommendedName>
        <fullName evidence="3">CopG family transcriptional regulator</fullName>
    </recommendedName>
</protein>
<name>A0A0V8RWX3_PYROC</name>
<dbReference type="RefSeq" id="WP_058371242.1">
    <property type="nucleotide sequence ID" value="NZ_LNTB01000001.1"/>
</dbReference>
<sequence>MSEESAGRKRRPIMIDSKLVDLIKGIAARHGMTVSAYMRALLTGAVEAEESSSFAPLVLRKALIYSKLRRVGVVLIPLSLLDSCNNANIHELAREEGRRLGALLRSLEIGLEEALDIMLEDSRIAIRERDKVILLPATKPGEKAVKSMIEGVAESYGAEITRDSSGVVTIALPEARYHSS</sequence>
<comment type="caution">
    <text evidence="1">The sequence shown here is derived from an EMBL/GenBank/DDBJ whole genome shotgun (WGS) entry which is preliminary data.</text>
</comment>
<dbReference type="OrthoDB" id="379421at2157"/>
<evidence type="ECO:0000313" key="2">
    <source>
        <dbReference type="Proteomes" id="UP000053352"/>
    </source>
</evidence>